<proteinExistence type="predicted"/>
<evidence type="ECO:0000259" key="7">
    <source>
        <dbReference type="PROSITE" id="PS50045"/>
    </source>
</evidence>
<feature type="domain" description="PAS" evidence="8">
    <location>
        <begin position="4"/>
        <end position="52"/>
    </location>
</feature>
<keyword evidence="3" id="KW-0805">Transcription regulation</keyword>
<evidence type="ECO:0000256" key="6">
    <source>
        <dbReference type="SAM" id="Coils"/>
    </source>
</evidence>
<evidence type="ECO:0000256" key="5">
    <source>
        <dbReference type="ARBA" id="ARBA00023163"/>
    </source>
</evidence>
<dbReference type="InterPro" id="IPR058031">
    <property type="entry name" value="AAA_lid_NorR"/>
</dbReference>
<comment type="caution">
    <text evidence="9">The sequence shown here is derived from an EMBL/GenBank/DDBJ whole genome shotgun (WGS) entry which is preliminary data.</text>
</comment>
<dbReference type="Gene3D" id="1.10.10.60">
    <property type="entry name" value="Homeodomain-like"/>
    <property type="match status" value="1"/>
</dbReference>
<name>A0A9X2MJW1_9FIRM</name>
<feature type="domain" description="PAS" evidence="8">
    <location>
        <begin position="121"/>
        <end position="192"/>
    </location>
</feature>
<evidence type="ECO:0000256" key="2">
    <source>
        <dbReference type="ARBA" id="ARBA00022840"/>
    </source>
</evidence>
<dbReference type="GO" id="GO:0005524">
    <property type="term" value="F:ATP binding"/>
    <property type="evidence" value="ECO:0007669"/>
    <property type="project" value="UniProtKB-KW"/>
</dbReference>
<evidence type="ECO:0000256" key="1">
    <source>
        <dbReference type="ARBA" id="ARBA00022741"/>
    </source>
</evidence>
<dbReference type="AlphaFoldDB" id="A0A9X2MJW1"/>
<dbReference type="InterPro" id="IPR009057">
    <property type="entry name" value="Homeodomain-like_sf"/>
</dbReference>
<dbReference type="PROSITE" id="PS00676">
    <property type="entry name" value="SIGMA54_INTERACT_2"/>
    <property type="match status" value="1"/>
</dbReference>
<accession>A0A9X2MJW1</accession>
<protein>
    <submittedName>
        <fullName evidence="9">Sigma 54-interacting transcriptional regulator</fullName>
    </submittedName>
</protein>
<gene>
    <name evidence="9" type="ORF">NSA23_09745</name>
</gene>
<dbReference type="InterPro" id="IPR027417">
    <property type="entry name" value="P-loop_NTPase"/>
</dbReference>
<dbReference type="GO" id="GO:0043565">
    <property type="term" value="F:sequence-specific DNA binding"/>
    <property type="evidence" value="ECO:0007669"/>
    <property type="project" value="InterPro"/>
</dbReference>
<reference evidence="9" key="1">
    <citation type="submission" date="2022-07" db="EMBL/GenBank/DDBJ databases">
        <title>Enhanced cultured diversity of the mouse gut microbiota enables custom-made synthetic communities.</title>
        <authorList>
            <person name="Afrizal A."/>
        </authorList>
    </citation>
    <scope>NUCLEOTIDE SEQUENCE</scope>
    <source>
        <strain evidence="9">DSM 29482</strain>
    </source>
</reference>
<dbReference type="InterPro" id="IPR002197">
    <property type="entry name" value="HTH_Fis"/>
</dbReference>
<keyword evidence="10" id="KW-1185">Reference proteome</keyword>
<dbReference type="PROSITE" id="PS00675">
    <property type="entry name" value="SIGMA54_INTERACT_1"/>
    <property type="match status" value="1"/>
</dbReference>
<dbReference type="PANTHER" id="PTHR32071:SF57">
    <property type="entry name" value="C4-DICARBOXYLATE TRANSPORT TRANSCRIPTIONAL REGULATORY PROTEIN DCTD"/>
    <property type="match status" value="1"/>
</dbReference>
<evidence type="ECO:0000313" key="9">
    <source>
        <dbReference type="EMBL" id="MCR2044395.1"/>
    </source>
</evidence>
<dbReference type="PROSITE" id="PS00688">
    <property type="entry name" value="SIGMA54_INTERACT_3"/>
    <property type="match status" value="1"/>
</dbReference>
<dbReference type="InterPro" id="IPR035965">
    <property type="entry name" value="PAS-like_dom_sf"/>
</dbReference>
<dbReference type="CDD" id="cd00009">
    <property type="entry name" value="AAA"/>
    <property type="match status" value="1"/>
</dbReference>
<dbReference type="Pfam" id="PF25601">
    <property type="entry name" value="AAA_lid_14"/>
    <property type="match status" value="1"/>
</dbReference>
<feature type="domain" description="Sigma-54 factor interaction" evidence="7">
    <location>
        <begin position="261"/>
        <end position="491"/>
    </location>
</feature>
<dbReference type="SMART" id="SM00091">
    <property type="entry name" value="PAS"/>
    <property type="match status" value="2"/>
</dbReference>
<dbReference type="RefSeq" id="WP_257490472.1">
    <property type="nucleotide sequence ID" value="NZ_JANJZL010000005.1"/>
</dbReference>
<feature type="coiled-coil region" evidence="6">
    <location>
        <begin position="227"/>
        <end position="254"/>
    </location>
</feature>
<keyword evidence="1" id="KW-0547">Nucleotide-binding</keyword>
<keyword evidence="6" id="KW-0175">Coiled coil</keyword>
<keyword evidence="2" id="KW-0067">ATP-binding</keyword>
<sequence length="568" mass="64892">MSENKIDLYNLINSLSLGVLIVDKYGKIIYLNCEGLKILDLNEIKVLNKNAIDILPEFKMESFLKDNRKHKAHTLKYNNSDIIVVKKTITNNDSIEGAYAFFHRLSIYKKFIRQFDTEIETAHLLKTIMETTNDAIVYVNKEGYIEMLSKPYAEFLMIDRHKVIGKHVTEVIENTRMHTVIKTGISEIAEIQQIKGNKMIATRIPIFVNGKVVGAVGKVLFRDIDELNALYKKISKIEKELNLYKDEFKKVNIAKYSLDNIISKSKSMDYLKSLTKRAAKTNSNILILGESGTGKELFAHAIHNLSERANGPFIKVNCGAIPYELLESELFGYEEGSFTGAAKGGKIGKFKAADGGTIFLDEIGDLPMNMQVKLLRVLQDKEIEKIGSTESEEVDVRVIAATNRDLEKMVSEGMFRLDLYYRLNVLTIKIPPLKDRKDDIPILSRHLVQKISKRENILVNDVSDKTLEYLKRYDWPGNVRELENILERAINFLDEDTIIKPEHLPPRITGIKKEKNIRSLKQTLEEIERQTIIESLIFSNGNKTKAANILDISRTSLYEKIAKYNINI</sequence>
<dbReference type="InterPro" id="IPR000014">
    <property type="entry name" value="PAS"/>
</dbReference>
<dbReference type="InterPro" id="IPR025662">
    <property type="entry name" value="Sigma_54_int_dom_ATP-bd_1"/>
</dbReference>
<dbReference type="InterPro" id="IPR025944">
    <property type="entry name" value="Sigma_54_int_dom_CS"/>
</dbReference>
<dbReference type="Gene3D" id="3.30.450.20">
    <property type="entry name" value="PAS domain"/>
    <property type="match status" value="2"/>
</dbReference>
<dbReference type="SMART" id="SM00382">
    <property type="entry name" value="AAA"/>
    <property type="match status" value="1"/>
</dbReference>
<dbReference type="SUPFAM" id="SSF55785">
    <property type="entry name" value="PYP-like sensor domain (PAS domain)"/>
    <property type="match status" value="1"/>
</dbReference>
<dbReference type="SUPFAM" id="SSF52540">
    <property type="entry name" value="P-loop containing nucleoside triphosphate hydrolases"/>
    <property type="match status" value="1"/>
</dbReference>
<dbReference type="GO" id="GO:0006355">
    <property type="term" value="P:regulation of DNA-templated transcription"/>
    <property type="evidence" value="ECO:0007669"/>
    <property type="project" value="InterPro"/>
</dbReference>
<dbReference type="Proteomes" id="UP001142078">
    <property type="component" value="Unassembled WGS sequence"/>
</dbReference>
<evidence type="ECO:0000256" key="4">
    <source>
        <dbReference type="ARBA" id="ARBA00023125"/>
    </source>
</evidence>
<keyword evidence="5" id="KW-0804">Transcription</keyword>
<organism evidence="9 10">
    <name type="scientific">Anaerosalibacter massiliensis</name>
    <dbReference type="NCBI Taxonomy" id="1347392"/>
    <lineage>
        <taxon>Bacteria</taxon>
        <taxon>Bacillati</taxon>
        <taxon>Bacillota</taxon>
        <taxon>Tissierellia</taxon>
        <taxon>Tissierellales</taxon>
        <taxon>Sporanaerobacteraceae</taxon>
        <taxon>Anaerosalibacter</taxon>
    </lineage>
</organism>
<evidence type="ECO:0000256" key="3">
    <source>
        <dbReference type="ARBA" id="ARBA00023015"/>
    </source>
</evidence>
<dbReference type="InterPro" id="IPR002078">
    <property type="entry name" value="Sigma_54_int"/>
</dbReference>
<dbReference type="Pfam" id="PF13426">
    <property type="entry name" value="PAS_9"/>
    <property type="match status" value="1"/>
</dbReference>
<dbReference type="Pfam" id="PF02954">
    <property type="entry name" value="HTH_8"/>
    <property type="match status" value="1"/>
</dbReference>
<dbReference type="Gene3D" id="1.10.8.60">
    <property type="match status" value="1"/>
</dbReference>
<dbReference type="PROSITE" id="PS50112">
    <property type="entry name" value="PAS"/>
    <property type="match status" value="2"/>
</dbReference>
<dbReference type="PRINTS" id="PR01590">
    <property type="entry name" value="HTHFIS"/>
</dbReference>
<evidence type="ECO:0000259" key="8">
    <source>
        <dbReference type="PROSITE" id="PS50112"/>
    </source>
</evidence>
<dbReference type="InterPro" id="IPR025943">
    <property type="entry name" value="Sigma_54_int_dom_ATP-bd_2"/>
</dbReference>
<keyword evidence="4" id="KW-0238">DNA-binding</keyword>
<dbReference type="FunFam" id="3.40.50.300:FF:000006">
    <property type="entry name" value="DNA-binding transcriptional regulator NtrC"/>
    <property type="match status" value="1"/>
</dbReference>
<dbReference type="EMBL" id="JANJZL010000005">
    <property type="protein sequence ID" value="MCR2044395.1"/>
    <property type="molecule type" value="Genomic_DNA"/>
</dbReference>
<dbReference type="SUPFAM" id="SSF46689">
    <property type="entry name" value="Homeodomain-like"/>
    <property type="match status" value="1"/>
</dbReference>
<dbReference type="PROSITE" id="PS50045">
    <property type="entry name" value="SIGMA54_INTERACT_4"/>
    <property type="match status" value="1"/>
</dbReference>
<dbReference type="PANTHER" id="PTHR32071">
    <property type="entry name" value="TRANSCRIPTIONAL REGULATORY PROTEIN"/>
    <property type="match status" value="1"/>
</dbReference>
<dbReference type="Gene3D" id="3.40.50.300">
    <property type="entry name" value="P-loop containing nucleotide triphosphate hydrolases"/>
    <property type="match status" value="1"/>
</dbReference>
<dbReference type="Pfam" id="PF00158">
    <property type="entry name" value="Sigma54_activat"/>
    <property type="match status" value="1"/>
</dbReference>
<dbReference type="InterPro" id="IPR003593">
    <property type="entry name" value="AAA+_ATPase"/>
</dbReference>
<evidence type="ECO:0000313" key="10">
    <source>
        <dbReference type="Proteomes" id="UP001142078"/>
    </source>
</evidence>